<dbReference type="EnsemblPlants" id="PNT69839">
    <property type="protein sequence ID" value="PNT69839"/>
    <property type="gene ID" value="BRADI_2g01248v3"/>
</dbReference>
<dbReference type="Proteomes" id="UP000008810">
    <property type="component" value="Chromosome 2"/>
</dbReference>
<feature type="domain" description="F-box" evidence="2">
    <location>
        <begin position="21"/>
        <end position="65"/>
    </location>
</feature>
<dbReference type="SMART" id="SM00256">
    <property type="entry name" value="FBOX"/>
    <property type="match status" value="1"/>
</dbReference>
<evidence type="ECO:0000313" key="5">
    <source>
        <dbReference type="Proteomes" id="UP000008810"/>
    </source>
</evidence>
<dbReference type="InParanoid" id="A0A2K2D6D2"/>
<evidence type="ECO:0000313" key="3">
    <source>
        <dbReference type="EMBL" id="PNT69839.1"/>
    </source>
</evidence>
<dbReference type="Pfam" id="PF23635">
    <property type="entry name" value="Beta-prop_AT5G49610-like"/>
    <property type="match status" value="1"/>
</dbReference>
<dbReference type="Gramene" id="PNT69839">
    <property type="protein sequence ID" value="PNT69839"/>
    <property type="gene ID" value="BRADI_2g01248v3"/>
</dbReference>
<dbReference type="InterPro" id="IPR056594">
    <property type="entry name" value="AT5G49610-like_b-prop"/>
</dbReference>
<dbReference type="CDD" id="cd22157">
    <property type="entry name" value="F-box_AtFBW1-like"/>
    <property type="match status" value="1"/>
</dbReference>
<organism evidence="3">
    <name type="scientific">Brachypodium distachyon</name>
    <name type="common">Purple false brome</name>
    <name type="synonym">Trachynia distachya</name>
    <dbReference type="NCBI Taxonomy" id="15368"/>
    <lineage>
        <taxon>Eukaryota</taxon>
        <taxon>Viridiplantae</taxon>
        <taxon>Streptophyta</taxon>
        <taxon>Embryophyta</taxon>
        <taxon>Tracheophyta</taxon>
        <taxon>Spermatophyta</taxon>
        <taxon>Magnoliopsida</taxon>
        <taxon>Liliopsida</taxon>
        <taxon>Poales</taxon>
        <taxon>Poaceae</taxon>
        <taxon>BOP clade</taxon>
        <taxon>Pooideae</taxon>
        <taxon>Stipodae</taxon>
        <taxon>Brachypodieae</taxon>
        <taxon>Brachypodium</taxon>
    </lineage>
</organism>
<dbReference type="EMBL" id="CM000881">
    <property type="protein sequence ID" value="PNT69839.1"/>
    <property type="molecule type" value="Genomic_DNA"/>
</dbReference>
<dbReference type="PANTHER" id="PTHR32133">
    <property type="entry name" value="OS07G0120400 PROTEIN"/>
    <property type="match status" value="1"/>
</dbReference>
<dbReference type="AlphaFoldDB" id="A0A2K2D6D2"/>
<sequence length="398" mass="44125">MTEEGGGTRRRGSSPAAPASLPDDEDLLREILLRLPPQPSSLVRASAVCKRWRRLATDPKFLNCFRAHHRKPLLLGYFGLGEDDSIVFNPVLDPPDRIPPERFSLRSYSRRHRENYVLGCRHGLVLVKCRSRKEVAVCEPISGEQRHVAVPLELQTGSISLNGAVLCAASDHGHVHGGCHSSPFKVVLVSISLDNRPLACVYSSETGIWGNLISTAAPCMLDDSGFPSTLVGNALYWLDSSNGILEFDLDGESLSVITGPPTIDDLPNDGIQIIQAEEGDVCLVIFYYPSIQIWQRKVNCHGVATWLLRKSVDMHNIIGLHPQIEGWVGGYILGYVEDIDVIFICIDSNFYMVQLKSMQFKRLHRIEYIVYCYPFTSFYTPGIANAGGCDGSEMLDHA</sequence>
<evidence type="ECO:0000313" key="4">
    <source>
        <dbReference type="EnsemblPlants" id="PNT69839"/>
    </source>
</evidence>
<evidence type="ECO:0000256" key="1">
    <source>
        <dbReference type="SAM" id="MobiDB-lite"/>
    </source>
</evidence>
<proteinExistence type="predicted"/>
<dbReference type="Pfam" id="PF00646">
    <property type="entry name" value="F-box"/>
    <property type="match status" value="1"/>
</dbReference>
<protein>
    <recommendedName>
        <fullName evidence="2">F-box domain-containing protein</fullName>
    </recommendedName>
</protein>
<dbReference type="FunCoup" id="A0A2K2D6D2">
    <property type="interactions" value="13"/>
</dbReference>
<dbReference type="Gene3D" id="1.20.1280.50">
    <property type="match status" value="1"/>
</dbReference>
<dbReference type="InterPro" id="IPR036047">
    <property type="entry name" value="F-box-like_dom_sf"/>
</dbReference>
<reference evidence="3 4" key="1">
    <citation type="journal article" date="2010" name="Nature">
        <title>Genome sequencing and analysis of the model grass Brachypodium distachyon.</title>
        <authorList>
            <consortium name="International Brachypodium Initiative"/>
        </authorList>
    </citation>
    <scope>NUCLEOTIDE SEQUENCE [LARGE SCALE GENOMIC DNA]</scope>
    <source>
        <strain evidence="3 4">Bd21</strain>
    </source>
</reference>
<keyword evidence="5" id="KW-1185">Reference proteome</keyword>
<dbReference type="ExpressionAtlas" id="A0A2K2D6D2">
    <property type="expression patterns" value="baseline"/>
</dbReference>
<dbReference type="STRING" id="15368.A0A2K2D6D2"/>
<name>A0A2K2D6D2_BRADI</name>
<dbReference type="PANTHER" id="PTHR32133:SF266">
    <property type="entry name" value="F-BOX DOMAIN-CONTAINING PROTEIN"/>
    <property type="match status" value="1"/>
</dbReference>
<evidence type="ECO:0000259" key="2">
    <source>
        <dbReference type="SMART" id="SM00256"/>
    </source>
</evidence>
<reference evidence="3" key="2">
    <citation type="submission" date="2017-06" db="EMBL/GenBank/DDBJ databases">
        <title>WGS assembly of Brachypodium distachyon.</title>
        <authorList>
            <consortium name="The International Brachypodium Initiative"/>
            <person name="Lucas S."/>
            <person name="Harmon-Smith M."/>
            <person name="Lail K."/>
            <person name="Tice H."/>
            <person name="Grimwood J."/>
            <person name="Bruce D."/>
            <person name="Barry K."/>
            <person name="Shu S."/>
            <person name="Lindquist E."/>
            <person name="Wang M."/>
            <person name="Pitluck S."/>
            <person name="Vogel J.P."/>
            <person name="Garvin D.F."/>
            <person name="Mockler T.C."/>
            <person name="Schmutz J."/>
            <person name="Rokhsar D."/>
            <person name="Bevan M.W."/>
        </authorList>
    </citation>
    <scope>NUCLEOTIDE SEQUENCE</scope>
    <source>
        <strain evidence="3">Bd21</strain>
    </source>
</reference>
<reference evidence="4" key="3">
    <citation type="submission" date="2018-08" db="UniProtKB">
        <authorList>
            <consortium name="EnsemblPlants"/>
        </authorList>
    </citation>
    <scope>IDENTIFICATION</scope>
    <source>
        <strain evidence="4">cv. Bd21</strain>
    </source>
</reference>
<feature type="region of interest" description="Disordered" evidence="1">
    <location>
        <begin position="1"/>
        <end position="22"/>
    </location>
</feature>
<gene>
    <name evidence="3" type="ORF">BRADI_2g01248v3</name>
</gene>
<dbReference type="SUPFAM" id="SSF81383">
    <property type="entry name" value="F-box domain"/>
    <property type="match status" value="1"/>
</dbReference>
<accession>A0A2K2D6D2</accession>
<dbReference type="OrthoDB" id="608133at2759"/>
<dbReference type="InterPro" id="IPR001810">
    <property type="entry name" value="F-box_dom"/>
</dbReference>